<dbReference type="PANTHER" id="PTHR43820">
    <property type="entry name" value="HIGH-AFFINITY BRANCHED-CHAIN AMINO ACID TRANSPORT ATP-BINDING PROTEIN LIVF"/>
    <property type="match status" value="1"/>
</dbReference>
<gene>
    <name evidence="7" type="ORF">LPQ35_08280</name>
</gene>
<sequence length="221" mass="24513">MAKLLRAENVTVSVNGRKILENVSCSIHRGEIVLIAGPNGSGKSTLLKTFMGLVDHEGRVILDGREITGTEPPERFRLGITLAPEKLRVAKNLTVGENIKIAGDPEHAFSLFPELKPLEDKKTGNLSGGERQMVVLARAFVSRPRYLLLDEPFQGLHKDVRERVIEYIEEYSKSTGIAVVTHDEIEEIFPMSEKICILTGGKVLYSGESRNAEKIVSEMFI</sequence>
<name>A0ABZ3H145_GEOAI</name>
<evidence type="ECO:0000256" key="4">
    <source>
        <dbReference type="ARBA" id="ARBA00022840"/>
    </source>
</evidence>
<evidence type="ECO:0000313" key="7">
    <source>
        <dbReference type="EMBL" id="XAT63248.1"/>
    </source>
</evidence>
<dbReference type="SUPFAM" id="SSF52540">
    <property type="entry name" value="P-loop containing nucleoside triphosphate hydrolases"/>
    <property type="match status" value="1"/>
</dbReference>
<dbReference type="GeneID" id="90449681"/>
<evidence type="ECO:0000313" key="8">
    <source>
        <dbReference type="Proteomes" id="UP001492541"/>
    </source>
</evidence>
<dbReference type="Pfam" id="PF00005">
    <property type="entry name" value="ABC_tran"/>
    <property type="match status" value="1"/>
</dbReference>
<evidence type="ECO:0000256" key="2">
    <source>
        <dbReference type="ARBA" id="ARBA00022448"/>
    </source>
</evidence>
<dbReference type="PANTHER" id="PTHR43820:SF4">
    <property type="entry name" value="HIGH-AFFINITY BRANCHED-CHAIN AMINO ACID TRANSPORT ATP-BINDING PROTEIN LIVF"/>
    <property type="match status" value="1"/>
</dbReference>
<dbReference type="Proteomes" id="UP001492541">
    <property type="component" value="Chromosome"/>
</dbReference>
<keyword evidence="2" id="KW-0813">Transport</keyword>
<organism evidence="7 8">
    <name type="scientific">Geoglobus acetivorans</name>
    <dbReference type="NCBI Taxonomy" id="565033"/>
    <lineage>
        <taxon>Archaea</taxon>
        <taxon>Methanobacteriati</taxon>
        <taxon>Methanobacteriota</taxon>
        <taxon>Archaeoglobi</taxon>
        <taxon>Archaeoglobales</taxon>
        <taxon>Archaeoglobaceae</taxon>
        <taxon>Geoglobus</taxon>
    </lineage>
</organism>
<dbReference type="SMART" id="SM00382">
    <property type="entry name" value="AAA"/>
    <property type="match status" value="1"/>
</dbReference>
<dbReference type="PROSITE" id="PS50893">
    <property type="entry name" value="ABC_TRANSPORTER_2"/>
    <property type="match status" value="1"/>
</dbReference>
<evidence type="ECO:0000256" key="5">
    <source>
        <dbReference type="ARBA" id="ARBA00022970"/>
    </source>
</evidence>
<dbReference type="InterPro" id="IPR052156">
    <property type="entry name" value="BCAA_Transport_ATP-bd_LivF"/>
</dbReference>
<accession>A0ABZ3H145</accession>
<dbReference type="EMBL" id="CP087714">
    <property type="protein sequence ID" value="XAT63248.1"/>
    <property type="molecule type" value="Genomic_DNA"/>
</dbReference>
<reference evidence="7 8" key="1">
    <citation type="submission" date="2021-11" db="EMBL/GenBank/DDBJ databases">
        <title>Whole genome of Geoglobus acetivorans.</title>
        <authorList>
            <person name="Liu D."/>
        </authorList>
    </citation>
    <scope>NUCLEOTIDE SEQUENCE [LARGE SCALE GENOMIC DNA]</scope>
    <source>
        <strain evidence="7 8">SBH6</strain>
    </source>
</reference>
<dbReference type="Gene3D" id="3.40.50.300">
    <property type="entry name" value="P-loop containing nucleotide triphosphate hydrolases"/>
    <property type="match status" value="1"/>
</dbReference>
<dbReference type="PROSITE" id="PS00211">
    <property type="entry name" value="ABC_TRANSPORTER_1"/>
    <property type="match status" value="1"/>
</dbReference>
<keyword evidence="8" id="KW-1185">Reference proteome</keyword>
<evidence type="ECO:0000256" key="3">
    <source>
        <dbReference type="ARBA" id="ARBA00022741"/>
    </source>
</evidence>
<keyword evidence="5" id="KW-0029">Amino-acid transport</keyword>
<dbReference type="InterPro" id="IPR017871">
    <property type="entry name" value="ABC_transporter-like_CS"/>
</dbReference>
<keyword evidence="4 7" id="KW-0067">ATP-binding</keyword>
<protein>
    <submittedName>
        <fullName evidence="7">ATP-binding cassette domain-containing protein</fullName>
    </submittedName>
</protein>
<dbReference type="InterPro" id="IPR027417">
    <property type="entry name" value="P-loop_NTPase"/>
</dbReference>
<proteinExistence type="inferred from homology"/>
<keyword evidence="3" id="KW-0547">Nucleotide-binding</keyword>
<feature type="domain" description="ABC transporter" evidence="6">
    <location>
        <begin position="5"/>
        <end position="221"/>
    </location>
</feature>
<evidence type="ECO:0000259" key="6">
    <source>
        <dbReference type="PROSITE" id="PS50893"/>
    </source>
</evidence>
<dbReference type="InterPro" id="IPR003439">
    <property type="entry name" value="ABC_transporter-like_ATP-bd"/>
</dbReference>
<dbReference type="RefSeq" id="WP_193808315.1">
    <property type="nucleotide sequence ID" value="NZ_CP087714.1"/>
</dbReference>
<dbReference type="GO" id="GO:0005524">
    <property type="term" value="F:ATP binding"/>
    <property type="evidence" value="ECO:0007669"/>
    <property type="project" value="UniProtKB-KW"/>
</dbReference>
<dbReference type="InterPro" id="IPR003593">
    <property type="entry name" value="AAA+_ATPase"/>
</dbReference>
<comment type="similarity">
    <text evidence="1">Belongs to the ABC transporter superfamily.</text>
</comment>
<evidence type="ECO:0000256" key="1">
    <source>
        <dbReference type="ARBA" id="ARBA00005417"/>
    </source>
</evidence>